<evidence type="ECO:0000313" key="5">
    <source>
        <dbReference type="Proteomes" id="UP001432000"/>
    </source>
</evidence>
<accession>A0ABZ2PRQ4</accession>
<evidence type="ECO:0000256" key="2">
    <source>
        <dbReference type="ARBA" id="ARBA00022840"/>
    </source>
</evidence>
<keyword evidence="5" id="KW-1185">Reference proteome</keyword>
<dbReference type="PROSITE" id="PS50043">
    <property type="entry name" value="HTH_LUXR_2"/>
    <property type="match status" value="1"/>
</dbReference>
<dbReference type="Pfam" id="PF00196">
    <property type="entry name" value="GerE"/>
    <property type="match status" value="1"/>
</dbReference>
<feature type="domain" description="HTH luxR-type" evidence="3">
    <location>
        <begin position="866"/>
        <end position="933"/>
    </location>
</feature>
<evidence type="ECO:0000313" key="4">
    <source>
        <dbReference type="EMBL" id="WXG70558.1"/>
    </source>
</evidence>
<dbReference type="InterPro" id="IPR027417">
    <property type="entry name" value="P-loop_NTPase"/>
</dbReference>
<reference evidence="4 5" key="1">
    <citation type="submission" date="2024-03" db="EMBL/GenBank/DDBJ databases">
        <title>Natural products discovery in diverse microorganisms through a two-stage MS feature dereplication strategy.</title>
        <authorList>
            <person name="Zhang R."/>
        </authorList>
    </citation>
    <scope>NUCLEOTIDE SEQUENCE [LARGE SCALE GENOMIC DNA]</scope>
    <source>
        <strain evidence="4 5">18930</strain>
    </source>
</reference>
<dbReference type="Proteomes" id="UP001432000">
    <property type="component" value="Chromosome"/>
</dbReference>
<dbReference type="InterPro" id="IPR041664">
    <property type="entry name" value="AAA_16"/>
</dbReference>
<dbReference type="EMBL" id="CP147846">
    <property type="protein sequence ID" value="WXG70558.1"/>
    <property type="molecule type" value="Genomic_DNA"/>
</dbReference>
<dbReference type="RefSeq" id="WP_338892043.1">
    <property type="nucleotide sequence ID" value="NZ_CP147846.1"/>
</dbReference>
<dbReference type="InterPro" id="IPR016032">
    <property type="entry name" value="Sig_transdc_resp-reg_C-effctor"/>
</dbReference>
<evidence type="ECO:0000256" key="1">
    <source>
        <dbReference type="ARBA" id="ARBA00022741"/>
    </source>
</evidence>
<protein>
    <submittedName>
        <fullName evidence="4">AAA family ATPase</fullName>
    </submittedName>
</protein>
<dbReference type="Gene3D" id="3.40.50.300">
    <property type="entry name" value="P-loop containing nucleotide triphosphate hydrolases"/>
    <property type="match status" value="1"/>
</dbReference>
<keyword evidence="1" id="KW-0547">Nucleotide-binding</keyword>
<dbReference type="SUPFAM" id="SSF46894">
    <property type="entry name" value="C-terminal effector domain of the bipartite response regulators"/>
    <property type="match status" value="1"/>
</dbReference>
<dbReference type="PANTHER" id="PTHR16305:SF35">
    <property type="entry name" value="TRANSCRIPTIONAL ACTIVATOR DOMAIN"/>
    <property type="match status" value="1"/>
</dbReference>
<proteinExistence type="predicted"/>
<dbReference type="CDD" id="cd06170">
    <property type="entry name" value="LuxR_C_like"/>
    <property type="match status" value="1"/>
</dbReference>
<evidence type="ECO:0000259" key="3">
    <source>
        <dbReference type="PROSITE" id="PS50043"/>
    </source>
</evidence>
<dbReference type="InterPro" id="IPR000792">
    <property type="entry name" value="Tscrpt_reg_LuxR_C"/>
</dbReference>
<dbReference type="Gene3D" id="1.10.10.10">
    <property type="entry name" value="Winged helix-like DNA-binding domain superfamily/Winged helix DNA-binding domain"/>
    <property type="match status" value="1"/>
</dbReference>
<keyword evidence="2" id="KW-0067">ATP-binding</keyword>
<dbReference type="SMART" id="SM00421">
    <property type="entry name" value="HTH_LUXR"/>
    <property type="match status" value="1"/>
</dbReference>
<dbReference type="PROSITE" id="PS00622">
    <property type="entry name" value="HTH_LUXR_1"/>
    <property type="match status" value="1"/>
</dbReference>
<dbReference type="PRINTS" id="PR00038">
    <property type="entry name" value="HTHLUXR"/>
</dbReference>
<organism evidence="4 5">
    <name type="scientific">Rhodococcus sovatensis</name>
    <dbReference type="NCBI Taxonomy" id="1805840"/>
    <lineage>
        <taxon>Bacteria</taxon>
        <taxon>Bacillati</taxon>
        <taxon>Actinomycetota</taxon>
        <taxon>Actinomycetes</taxon>
        <taxon>Mycobacteriales</taxon>
        <taxon>Nocardiaceae</taxon>
        <taxon>Rhodococcus</taxon>
    </lineage>
</organism>
<gene>
    <name evidence="4" type="ORF">WDS16_08715</name>
</gene>
<dbReference type="PANTHER" id="PTHR16305">
    <property type="entry name" value="TESTICULAR SOLUBLE ADENYLYL CYCLASE"/>
    <property type="match status" value="1"/>
</dbReference>
<name>A0ABZ2PRQ4_9NOCA</name>
<dbReference type="Pfam" id="PF13191">
    <property type="entry name" value="AAA_16"/>
    <property type="match status" value="1"/>
</dbReference>
<dbReference type="SUPFAM" id="SSF52540">
    <property type="entry name" value="P-loop containing nucleoside triphosphate hydrolases"/>
    <property type="match status" value="1"/>
</dbReference>
<dbReference type="InterPro" id="IPR036388">
    <property type="entry name" value="WH-like_DNA-bd_sf"/>
</dbReference>
<sequence>MAGNRIDGFTLGAPLIGRGDLVESLARLAREPGSGHRVLWLLGEAGIGKSTLLRYTRDEATSAGVRVLEASGVDAETQQVFSGLHQLLWPVLTYVDRLPAAIRRPLDEMLGRAPMPAAVDMFACRHAVLLLLELLTSERGLVLIVDDAHQLDRDSLDLVVYAARRVAGPMTTLCSARGHRVPDGVDPAVPAVEVPGLTDAESAVLLDRQPGIPSDAARLEIIFQAEGNPLALIEFGRAVVRSGNGMLAGAGLDRLRRVQSIFSDRLAALAPDTRTLLLYAASGSGYESIDIVTEAAGFGADLSVWAEAERSGLITVDDRRVQFTHPLARAAAYADCTVDARRRAHEDFAEQLHDDPPCRAWHRAAASEGADESVARELEDAAELSQRRGGFFEVARALERAARCSPDVNDSARRYAMAANAAYMAGDPQWGLALARLARRTTDVADIRSAAALPTASILLQTAHPDESFDVIRQTLTEDEPTDESLVLALLFTAVGAAHFSGGETRREELRRLVEKLPESISDGGDFMSPMPDAAKESVRRLIAEYSTSTLGTGAVERRAEAVSISAQISVLLSEGTRAYLSENSVDALTYFTKGISALRESGSLGVGAMGMAACVVALIDTGRWAEVDAAADEASDVAAVGRMALVDATVETHRAMIETYRGNLDRADNHVARAASLFESRVNLALAVDLQRVLATISCARGDFEGAFERLQGLFGTDGTPLHSVQSARALADFAWAGARSGRHATARRSVTAIGRALGSRPPVRIRLLRHVAAALVSETTKTAERHYRLAALDPDADEWPVERARAQMHYGEWLRRTRRPTDARPLLAAALETFEHVGAVMFADIARAELRAAGGSRGSLVRESAGGWSSLTAQEQHIASLAAEGLTNRQIGEQLQLSPRTIGSHLYHVYPKLGVSKRHELRGVIDTFAQR</sequence>